<organism evidence="1 2">
    <name type="scientific">Paraburkholderia solitsugae</name>
    <dbReference type="NCBI Taxonomy" id="2675748"/>
    <lineage>
        <taxon>Bacteria</taxon>
        <taxon>Pseudomonadati</taxon>
        <taxon>Pseudomonadota</taxon>
        <taxon>Betaproteobacteria</taxon>
        <taxon>Burkholderiales</taxon>
        <taxon>Burkholderiaceae</taxon>
        <taxon>Paraburkholderia</taxon>
    </lineage>
</organism>
<evidence type="ECO:0000313" key="1">
    <source>
        <dbReference type="EMBL" id="NPT41013.1"/>
    </source>
</evidence>
<proteinExistence type="predicted"/>
<sequence>MYSTIIDCYPSADAAYLLRRPACLGRKLQYLEQLPKFLQQFIEGVLAASNLQGLVGGPPV</sequence>
<protein>
    <submittedName>
        <fullName evidence="1">Uncharacterized protein</fullName>
    </submittedName>
</protein>
<reference evidence="1 2" key="1">
    <citation type="submission" date="2019-11" db="EMBL/GenBank/DDBJ databases">
        <title>Metabolism of dissolved organic matter in forest soils.</title>
        <authorList>
            <person name="Cyle K.T."/>
            <person name="Wilhelm R.C."/>
            <person name="Martinez C.E."/>
        </authorList>
    </citation>
    <scope>NUCLEOTIDE SEQUENCE [LARGE SCALE GENOMIC DNA]</scope>
    <source>
        <strain evidence="1 2">1N</strain>
    </source>
</reference>
<comment type="caution">
    <text evidence="1">The sequence shown here is derived from an EMBL/GenBank/DDBJ whole genome shotgun (WGS) entry which is preliminary data.</text>
</comment>
<dbReference type="RefSeq" id="WP_172309608.1">
    <property type="nucleotide sequence ID" value="NZ_WOEY01000027.1"/>
</dbReference>
<gene>
    <name evidence="1" type="ORF">GNZ12_06705</name>
</gene>
<accession>A0ABX2BLM8</accession>
<dbReference type="EMBL" id="WOEY01000027">
    <property type="protein sequence ID" value="NPT41013.1"/>
    <property type="molecule type" value="Genomic_DNA"/>
</dbReference>
<dbReference type="Proteomes" id="UP000652198">
    <property type="component" value="Unassembled WGS sequence"/>
</dbReference>
<evidence type="ECO:0000313" key="2">
    <source>
        <dbReference type="Proteomes" id="UP000652198"/>
    </source>
</evidence>
<name>A0ABX2BLM8_9BURK</name>
<keyword evidence="2" id="KW-1185">Reference proteome</keyword>